<keyword evidence="1" id="KW-0456">Lyase</keyword>
<accession>A0A4Y6PWG0</accession>
<dbReference type="InterPro" id="IPR050772">
    <property type="entry name" value="Hydratase-Decarb/MhpD_sf"/>
</dbReference>
<organism evidence="3 4">
    <name type="scientific">Persicimonas caeni</name>
    <dbReference type="NCBI Taxonomy" id="2292766"/>
    <lineage>
        <taxon>Bacteria</taxon>
        <taxon>Deltaproteobacteria</taxon>
        <taxon>Bradymonadales</taxon>
        <taxon>Bradymonadaceae</taxon>
        <taxon>Persicimonas</taxon>
    </lineage>
</organism>
<dbReference type="Gene3D" id="3.90.850.10">
    <property type="entry name" value="Fumarylacetoacetase-like, C-terminal domain"/>
    <property type="match status" value="1"/>
</dbReference>
<dbReference type="InterPro" id="IPR011234">
    <property type="entry name" value="Fumarylacetoacetase-like_C"/>
</dbReference>
<dbReference type="RefSeq" id="WP_141198940.1">
    <property type="nucleotide sequence ID" value="NZ_CP041186.1"/>
</dbReference>
<protein>
    <submittedName>
        <fullName evidence="3">4-oxalocrotonate decarboxylase</fullName>
    </submittedName>
</protein>
<evidence type="ECO:0000256" key="1">
    <source>
        <dbReference type="ARBA" id="ARBA00023239"/>
    </source>
</evidence>
<dbReference type="EMBL" id="CP041186">
    <property type="protein sequence ID" value="QDG52469.1"/>
    <property type="molecule type" value="Genomic_DNA"/>
</dbReference>
<dbReference type="InterPro" id="IPR036663">
    <property type="entry name" value="Fumarylacetoacetase_C_sf"/>
</dbReference>
<evidence type="ECO:0000313" key="4">
    <source>
        <dbReference type="Proteomes" id="UP000315995"/>
    </source>
</evidence>
<feature type="domain" description="Fumarylacetoacetase-like C-terminal" evidence="2">
    <location>
        <begin position="90"/>
        <end position="256"/>
    </location>
</feature>
<dbReference type="Proteomes" id="UP000315995">
    <property type="component" value="Chromosome"/>
</dbReference>
<dbReference type="PANTHER" id="PTHR30143">
    <property type="entry name" value="ACID HYDRATASE"/>
    <property type="match status" value="1"/>
</dbReference>
<dbReference type="AlphaFoldDB" id="A0A4Y6PWG0"/>
<reference evidence="3 4" key="1">
    <citation type="submission" date="2019-06" db="EMBL/GenBank/DDBJ databases">
        <title>Persicimonas caeni gen. nov., sp. nov., a predatory bacterium isolated from solar saltern.</title>
        <authorList>
            <person name="Wang S."/>
        </authorList>
    </citation>
    <scope>NUCLEOTIDE SEQUENCE [LARGE SCALE GENOMIC DNA]</scope>
    <source>
        <strain evidence="3 4">YN101</strain>
    </source>
</reference>
<name>A0A4Y6PWG0_PERCE</name>
<evidence type="ECO:0000313" key="3">
    <source>
        <dbReference type="EMBL" id="QDG52469.1"/>
    </source>
</evidence>
<sequence length="260" mass="27676">MKKDQINYFADIVDSAAVAVTPITMLTAEAPEMTLEEAYDIQRASIARRLERGEQLVGMKMGLTSKAKMEQVGVHNPIYGHLTDTMVEGSGAELDRDLFIHPRVEPEVAFILGKDLEGPTTPAEALDAVESVCAALEVIDSRFRDFKFTIIDVVADNASSSKIVLGTERVAPDALDELGNLGMVMSHNGEVVKTGSSAAIYEHPANSLAELANMLAERGESLKAGQIVMAGGATAAIHVDSGDHVQVDVDELGSVELSIG</sequence>
<dbReference type="GO" id="GO:0005737">
    <property type="term" value="C:cytoplasm"/>
    <property type="evidence" value="ECO:0007669"/>
    <property type="project" value="TreeGrafter"/>
</dbReference>
<proteinExistence type="predicted"/>
<dbReference type="GO" id="GO:0008684">
    <property type="term" value="F:2-oxopent-4-enoate hydratase activity"/>
    <property type="evidence" value="ECO:0007669"/>
    <property type="project" value="TreeGrafter"/>
</dbReference>
<keyword evidence="4" id="KW-1185">Reference proteome</keyword>
<dbReference type="PANTHER" id="PTHR30143:SF0">
    <property type="entry name" value="2-KETO-4-PENTENOATE HYDRATASE"/>
    <property type="match status" value="1"/>
</dbReference>
<evidence type="ECO:0000259" key="2">
    <source>
        <dbReference type="Pfam" id="PF01557"/>
    </source>
</evidence>
<accession>A0A5B8Y7V8</accession>
<dbReference type="OrthoDB" id="9792137at2"/>
<dbReference type="SUPFAM" id="SSF56529">
    <property type="entry name" value="FAH"/>
    <property type="match status" value="1"/>
</dbReference>
<dbReference type="Pfam" id="PF01557">
    <property type="entry name" value="FAA_hydrolase"/>
    <property type="match status" value="1"/>
</dbReference>
<gene>
    <name evidence="3" type="ORF">FIV42_17515</name>
</gene>